<evidence type="ECO:0000256" key="1">
    <source>
        <dbReference type="SAM" id="Phobius"/>
    </source>
</evidence>
<feature type="transmembrane region" description="Helical" evidence="1">
    <location>
        <begin position="12"/>
        <end position="37"/>
    </location>
</feature>
<dbReference type="AlphaFoldDB" id="K6YQ51"/>
<name>K6YQ51_9ALTE</name>
<dbReference type="EMBL" id="BAEN01000021">
    <property type="protein sequence ID" value="GAC13455.1"/>
    <property type="molecule type" value="Genomic_DNA"/>
</dbReference>
<gene>
    <name evidence="2" type="ORF">GLIP_0810</name>
</gene>
<keyword evidence="1" id="KW-0812">Transmembrane</keyword>
<evidence type="ECO:0000313" key="3">
    <source>
        <dbReference type="Proteomes" id="UP000006334"/>
    </source>
</evidence>
<keyword evidence="1" id="KW-0472">Membrane</keyword>
<dbReference type="STRING" id="1127673.GLIP_0810"/>
<organism evidence="2 3">
    <name type="scientific">Aliiglaciecola lipolytica E3</name>
    <dbReference type="NCBI Taxonomy" id="1127673"/>
    <lineage>
        <taxon>Bacteria</taxon>
        <taxon>Pseudomonadati</taxon>
        <taxon>Pseudomonadota</taxon>
        <taxon>Gammaproteobacteria</taxon>
        <taxon>Alteromonadales</taxon>
        <taxon>Alteromonadaceae</taxon>
        <taxon>Aliiglaciecola</taxon>
    </lineage>
</organism>
<keyword evidence="3" id="KW-1185">Reference proteome</keyword>
<reference evidence="2 3" key="1">
    <citation type="journal article" date="2017" name="Antonie Van Leeuwenhoek">
        <title>Rhizobium rhizosphaerae sp. nov., a novel species isolated from rice rhizosphere.</title>
        <authorList>
            <person name="Zhao J.J."/>
            <person name="Zhang J."/>
            <person name="Zhang R.J."/>
            <person name="Zhang C.W."/>
            <person name="Yin H.Q."/>
            <person name="Zhang X.X."/>
        </authorList>
    </citation>
    <scope>NUCLEOTIDE SEQUENCE [LARGE SCALE GENOMIC DNA]</scope>
    <source>
        <strain evidence="2 3">E3</strain>
    </source>
</reference>
<sequence>MLSYPVAIGYNAFLYSIFVESGFVSLGVSNFLAVCFIQ</sequence>
<dbReference type="Proteomes" id="UP000006334">
    <property type="component" value="Unassembled WGS sequence"/>
</dbReference>
<proteinExistence type="predicted"/>
<protein>
    <submittedName>
        <fullName evidence="2">Uncharacterized protein</fullName>
    </submittedName>
</protein>
<comment type="caution">
    <text evidence="2">The sequence shown here is derived from an EMBL/GenBank/DDBJ whole genome shotgun (WGS) entry which is preliminary data.</text>
</comment>
<evidence type="ECO:0000313" key="2">
    <source>
        <dbReference type="EMBL" id="GAC13455.1"/>
    </source>
</evidence>
<keyword evidence="1" id="KW-1133">Transmembrane helix</keyword>
<accession>K6YQ51</accession>